<dbReference type="GO" id="GO:0020037">
    <property type="term" value="F:heme binding"/>
    <property type="evidence" value="ECO:0007669"/>
    <property type="project" value="InterPro"/>
</dbReference>
<dbReference type="GO" id="GO:0005506">
    <property type="term" value="F:iron ion binding"/>
    <property type="evidence" value="ECO:0007669"/>
    <property type="project" value="InterPro"/>
</dbReference>
<proteinExistence type="predicted"/>
<dbReference type="SUPFAM" id="SSF48264">
    <property type="entry name" value="Cytochrome P450"/>
    <property type="match status" value="1"/>
</dbReference>
<reference evidence="3" key="1">
    <citation type="submission" date="2020-08" db="EMBL/GenBank/DDBJ databases">
        <title>Multicomponent nature underlies the extraordinary mechanical properties of spider dragline silk.</title>
        <authorList>
            <person name="Kono N."/>
            <person name="Nakamura H."/>
            <person name="Mori M."/>
            <person name="Yoshida Y."/>
            <person name="Ohtoshi R."/>
            <person name="Malay A.D."/>
            <person name="Moran D.A.P."/>
            <person name="Tomita M."/>
            <person name="Numata K."/>
            <person name="Arakawa K."/>
        </authorList>
    </citation>
    <scope>NUCLEOTIDE SEQUENCE</scope>
</reference>
<evidence type="ECO:0000313" key="3">
    <source>
        <dbReference type="EMBL" id="GFS86312.1"/>
    </source>
</evidence>
<name>A0A8X6MZC2_NEPPI</name>
<evidence type="ECO:0008006" key="5">
    <source>
        <dbReference type="Google" id="ProtNLM"/>
    </source>
</evidence>
<keyword evidence="4" id="KW-1185">Reference proteome</keyword>
<comment type="caution">
    <text evidence="3">The sequence shown here is derived from an EMBL/GenBank/DDBJ whole genome shotgun (WGS) entry which is preliminary data.</text>
</comment>
<dbReference type="EMBL" id="BMAW01003974">
    <property type="protein sequence ID" value="GFS86312.1"/>
    <property type="molecule type" value="Genomic_DNA"/>
</dbReference>
<dbReference type="InterPro" id="IPR036396">
    <property type="entry name" value="Cyt_P450_sf"/>
</dbReference>
<dbReference type="OrthoDB" id="1055148at2759"/>
<keyword evidence="2" id="KW-1133">Transmembrane helix</keyword>
<protein>
    <recommendedName>
        <fullName evidence="5">Cytochrome P450</fullName>
    </recommendedName>
</protein>
<accession>A0A8X6MZC2</accession>
<dbReference type="GO" id="GO:0004497">
    <property type="term" value="F:monooxygenase activity"/>
    <property type="evidence" value="ECO:0007669"/>
    <property type="project" value="UniProtKB-KW"/>
</dbReference>
<feature type="transmembrane region" description="Helical" evidence="2">
    <location>
        <begin position="12"/>
        <end position="29"/>
    </location>
</feature>
<keyword evidence="1" id="KW-0503">Monooxygenase</keyword>
<dbReference type="Gene3D" id="1.10.630.10">
    <property type="entry name" value="Cytochrome P450"/>
    <property type="match status" value="1"/>
</dbReference>
<keyword evidence="1" id="KW-0560">Oxidoreductase</keyword>
<dbReference type="Proteomes" id="UP000887013">
    <property type="component" value="Unassembled WGS sequence"/>
</dbReference>
<keyword evidence="2" id="KW-0812">Transmembrane</keyword>
<dbReference type="AlphaFoldDB" id="A0A8X6MZC2"/>
<evidence type="ECO:0000256" key="2">
    <source>
        <dbReference type="SAM" id="Phobius"/>
    </source>
</evidence>
<organism evidence="3 4">
    <name type="scientific">Nephila pilipes</name>
    <name type="common">Giant wood spider</name>
    <name type="synonym">Nephila maculata</name>
    <dbReference type="NCBI Taxonomy" id="299642"/>
    <lineage>
        <taxon>Eukaryota</taxon>
        <taxon>Metazoa</taxon>
        <taxon>Ecdysozoa</taxon>
        <taxon>Arthropoda</taxon>
        <taxon>Chelicerata</taxon>
        <taxon>Arachnida</taxon>
        <taxon>Araneae</taxon>
        <taxon>Araneomorphae</taxon>
        <taxon>Entelegynae</taxon>
        <taxon>Araneoidea</taxon>
        <taxon>Nephilidae</taxon>
        <taxon>Nephila</taxon>
    </lineage>
</organism>
<dbReference type="PANTHER" id="PTHR47951:SF7">
    <property type="entry name" value="FLAVONOID 3',5'-HYDROXYLASE-LIKE ISOFORM X1"/>
    <property type="match status" value="1"/>
</dbReference>
<dbReference type="PANTHER" id="PTHR47951">
    <property type="entry name" value="OS08G0547900 PROTEIN"/>
    <property type="match status" value="1"/>
</dbReference>
<gene>
    <name evidence="3" type="ORF">NPIL_466151</name>
</gene>
<keyword evidence="2" id="KW-0472">Membrane</keyword>
<sequence length="73" mass="8265">MFDTVWNIRYEALIAVLAVFFIYLIRCLVRKAGSKIPPGPIGLPIVGYLPFLSKDVHLNLIELAKKYGDVFRA</sequence>
<evidence type="ECO:0000313" key="4">
    <source>
        <dbReference type="Proteomes" id="UP000887013"/>
    </source>
</evidence>
<evidence type="ECO:0000256" key="1">
    <source>
        <dbReference type="ARBA" id="ARBA00023033"/>
    </source>
</evidence>
<dbReference type="GO" id="GO:0016705">
    <property type="term" value="F:oxidoreductase activity, acting on paired donors, with incorporation or reduction of molecular oxygen"/>
    <property type="evidence" value="ECO:0007669"/>
    <property type="project" value="InterPro"/>
</dbReference>